<dbReference type="STRING" id="413434.SAMN04488132_101466"/>
<dbReference type="OrthoDB" id="1094864at2"/>
<dbReference type="PROSITE" id="PS51257">
    <property type="entry name" value="PROKAR_LIPOPROTEIN"/>
    <property type="match status" value="1"/>
</dbReference>
<evidence type="ECO:0000313" key="2">
    <source>
        <dbReference type="EMBL" id="SJZ37755.1"/>
    </source>
</evidence>
<sequence length="179" mass="19346">MKMKNIIACVLLSIPVLFSSCIKEMNKTFEGNTVVEFDATVLNSATTPFAYHVTTRVPTYGYPTPTTAALITRTTTTPVKLRVNLVGPQRSTDQTITYKVITDAAPASPNLLAVAGTHYTTNTSFVIPANTSFGEVTINIVNPGTSSTSPREVHLELVGNAEIKPSENYKRLGVRIAQN</sequence>
<dbReference type="EMBL" id="FUWH01000001">
    <property type="protein sequence ID" value="SJZ37755.1"/>
    <property type="molecule type" value="Genomic_DNA"/>
</dbReference>
<evidence type="ECO:0000313" key="3">
    <source>
        <dbReference type="Proteomes" id="UP000190888"/>
    </source>
</evidence>
<accession>A0A1T4K621</accession>
<feature type="signal peptide" evidence="1">
    <location>
        <begin position="1"/>
        <end position="19"/>
    </location>
</feature>
<evidence type="ECO:0000256" key="1">
    <source>
        <dbReference type="SAM" id="SignalP"/>
    </source>
</evidence>
<evidence type="ECO:0008006" key="4">
    <source>
        <dbReference type="Google" id="ProtNLM"/>
    </source>
</evidence>
<reference evidence="2 3" key="1">
    <citation type="submission" date="2017-02" db="EMBL/GenBank/DDBJ databases">
        <authorList>
            <person name="Peterson S.W."/>
        </authorList>
    </citation>
    <scope>NUCLEOTIDE SEQUENCE [LARGE SCALE GENOMIC DNA]</scope>
    <source>
        <strain evidence="2 3">DSM 22335</strain>
    </source>
</reference>
<name>A0A1T4K621_9BACT</name>
<keyword evidence="3" id="KW-1185">Reference proteome</keyword>
<dbReference type="Proteomes" id="UP000190888">
    <property type="component" value="Unassembled WGS sequence"/>
</dbReference>
<proteinExistence type="predicted"/>
<organism evidence="2 3">
    <name type="scientific">Sediminibacterium ginsengisoli</name>
    <dbReference type="NCBI Taxonomy" id="413434"/>
    <lineage>
        <taxon>Bacteria</taxon>
        <taxon>Pseudomonadati</taxon>
        <taxon>Bacteroidota</taxon>
        <taxon>Chitinophagia</taxon>
        <taxon>Chitinophagales</taxon>
        <taxon>Chitinophagaceae</taxon>
        <taxon>Sediminibacterium</taxon>
    </lineage>
</organism>
<dbReference type="AlphaFoldDB" id="A0A1T4K621"/>
<feature type="chain" id="PRO_5012391269" description="DUF4843 domain-containing protein" evidence="1">
    <location>
        <begin position="20"/>
        <end position="179"/>
    </location>
</feature>
<gene>
    <name evidence="2" type="ORF">SAMN04488132_101466</name>
</gene>
<keyword evidence="1" id="KW-0732">Signal</keyword>
<protein>
    <recommendedName>
        <fullName evidence="4">DUF4843 domain-containing protein</fullName>
    </recommendedName>
</protein>